<dbReference type="EMBL" id="FNGY01000005">
    <property type="protein sequence ID" value="SDM77379.1"/>
    <property type="molecule type" value="Genomic_DNA"/>
</dbReference>
<organism evidence="2 3">
    <name type="scientific">Pedobacter steynii</name>
    <dbReference type="NCBI Taxonomy" id="430522"/>
    <lineage>
        <taxon>Bacteria</taxon>
        <taxon>Pseudomonadati</taxon>
        <taxon>Bacteroidota</taxon>
        <taxon>Sphingobacteriia</taxon>
        <taxon>Sphingobacteriales</taxon>
        <taxon>Sphingobacteriaceae</taxon>
        <taxon>Pedobacter</taxon>
    </lineage>
</organism>
<gene>
    <name evidence="2" type="ORF">SAMN05421820_10519</name>
</gene>
<feature type="transmembrane region" description="Helical" evidence="1">
    <location>
        <begin position="6"/>
        <end position="25"/>
    </location>
</feature>
<keyword evidence="1" id="KW-0812">Transmembrane</keyword>
<evidence type="ECO:0000256" key="1">
    <source>
        <dbReference type="SAM" id="Phobius"/>
    </source>
</evidence>
<protein>
    <submittedName>
        <fullName evidence="2">Uncharacterized protein</fullName>
    </submittedName>
</protein>
<keyword evidence="3" id="KW-1185">Reference proteome</keyword>
<dbReference type="Proteomes" id="UP000183200">
    <property type="component" value="Unassembled WGS sequence"/>
</dbReference>
<sequence length="29" mass="3251">MQLYEWVILVLTIIDGMIVLGISAMKDNA</sequence>
<accession>A0A1G9VYK0</accession>
<keyword evidence="1" id="KW-0472">Membrane</keyword>
<dbReference type="AlphaFoldDB" id="A0A1G9VYK0"/>
<keyword evidence="1" id="KW-1133">Transmembrane helix</keyword>
<proteinExistence type="predicted"/>
<name>A0A1G9VYK0_9SPHI</name>
<evidence type="ECO:0000313" key="3">
    <source>
        <dbReference type="Proteomes" id="UP000183200"/>
    </source>
</evidence>
<evidence type="ECO:0000313" key="2">
    <source>
        <dbReference type="EMBL" id="SDM77379.1"/>
    </source>
</evidence>
<reference evidence="3" key="1">
    <citation type="submission" date="2016-10" db="EMBL/GenBank/DDBJ databases">
        <authorList>
            <person name="Varghese N."/>
            <person name="Submissions S."/>
        </authorList>
    </citation>
    <scope>NUCLEOTIDE SEQUENCE [LARGE SCALE GENOMIC DNA]</scope>
    <source>
        <strain evidence="3">DSM 19110</strain>
    </source>
</reference>